<dbReference type="Proteomes" id="UP000075809">
    <property type="component" value="Unassembled WGS sequence"/>
</dbReference>
<feature type="compositionally biased region" description="Basic residues" evidence="1">
    <location>
        <begin position="111"/>
        <end position="124"/>
    </location>
</feature>
<gene>
    <name evidence="2" type="ORF">ALC60_02156</name>
</gene>
<feature type="non-terminal residue" evidence="2">
    <location>
        <position position="1"/>
    </location>
</feature>
<reference evidence="2 3" key="1">
    <citation type="submission" date="2015-09" db="EMBL/GenBank/DDBJ databases">
        <title>Trachymyrmex zeteki WGS genome.</title>
        <authorList>
            <person name="Nygaard S."/>
            <person name="Hu H."/>
            <person name="Boomsma J."/>
            <person name="Zhang G."/>
        </authorList>
    </citation>
    <scope>NUCLEOTIDE SEQUENCE [LARGE SCALE GENOMIC DNA]</scope>
    <source>
        <strain evidence="2">Tzet28-1</strain>
        <tissue evidence="2">Whole body</tissue>
    </source>
</reference>
<keyword evidence="3" id="KW-1185">Reference proteome</keyword>
<name>A0A151XEN7_9HYME</name>
<dbReference type="AlphaFoldDB" id="A0A151XEN7"/>
<evidence type="ECO:0000256" key="1">
    <source>
        <dbReference type="SAM" id="MobiDB-lite"/>
    </source>
</evidence>
<evidence type="ECO:0000313" key="2">
    <source>
        <dbReference type="EMBL" id="KYQ58843.1"/>
    </source>
</evidence>
<proteinExistence type="predicted"/>
<sequence length="124" mass="14048">ECQSVGIRDLIRIRHARVRARAHDNRSPAAHARKSEISVAAYRAYRALGSSRRGKAGQVDSWDLSSGLGRTRAIIEDAHSHATEKRRRRSKRSGLFSTQRSRERATGSGERKRKSGKRKERKSE</sequence>
<feature type="region of interest" description="Disordered" evidence="1">
    <location>
        <begin position="75"/>
        <end position="124"/>
    </location>
</feature>
<protein>
    <submittedName>
        <fullName evidence="2">Uncharacterized protein</fullName>
    </submittedName>
</protein>
<evidence type="ECO:0000313" key="3">
    <source>
        <dbReference type="Proteomes" id="UP000075809"/>
    </source>
</evidence>
<organism evidence="2 3">
    <name type="scientific">Mycetomoellerius zeteki</name>
    <dbReference type="NCBI Taxonomy" id="64791"/>
    <lineage>
        <taxon>Eukaryota</taxon>
        <taxon>Metazoa</taxon>
        <taxon>Ecdysozoa</taxon>
        <taxon>Arthropoda</taxon>
        <taxon>Hexapoda</taxon>
        <taxon>Insecta</taxon>
        <taxon>Pterygota</taxon>
        <taxon>Neoptera</taxon>
        <taxon>Endopterygota</taxon>
        <taxon>Hymenoptera</taxon>
        <taxon>Apocrita</taxon>
        <taxon>Aculeata</taxon>
        <taxon>Formicoidea</taxon>
        <taxon>Formicidae</taxon>
        <taxon>Myrmicinae</taxon>
        <taxon>Mycetomoellerius</taxon>
    </lineage>
</organism>
<dbReference type="EMBL" id="KQ982244">
    <property type="protein sequence ID" value="KYQ58843.1"/>
    <property type="molecule type" value="Genomic_DNA"/>
</dbReference>
<accession>A0A151XEN7</accession>